<feature type="region of interest" description="Disordered" evidence="4">
    <location>
        <begin position="24"/>
        <end position="66"/>
    </location>
</feature>
<dbReference type="OrthoDB" id="5578174at2759"/>
<gene>
    <name evidence="5" type="primary">RRG9</name>
    <name evidence="5" type="ORF">BGZ97_011271</name>
</gene>
<organism evidence="5 6">
    <name type="scientific">Linnemannia gamsii</name>
    <dbReference type="NCBI Taxonomy" id="64522"/>
    <lineage>
        <taxon>Eukaryota</taxon>
        <taxon>Fungi</taxon>
        <taxon>Fungi incertae sedis</taxon>
        <taxon>Mucoromycota</taxon>
        <taxon>Mortierellomycotina</taxon>
        <taxon>Mortierellomycetes</taxon>
        <taxon>Mortierellales</taxon>
        <taxon>Mortierellaceae</taxon>
        <taxon>Linnemannia</taxon>
    </lineage>
</organism>
<feature type="compositionally biased region" description="Basic and acidic residues" evidence="4">
    <location>
        <begin position="383"/>
        <end position="398"/>
    </location>
</feature>
<feature type="region of interest" description="Disordered" evidence="4">
    <location>
        <begin position="152"/>
        <end position="173"/>
    </location>
</feature>
<feature type="region of interest" description="Disordered" evidence="4">
    <location>
        <begin position="383"/>
        <end position="402"/>
    </location>
</feature>
<dbReference type="PANTHER" id="PTHR13475">
    <property type="entry name" value="NEUGRIN"/>
    <property type="match status" value="1"/>
</dbReference>
<accession>A0A9P6R459</accession>
<evidence type="ECO:0000256" key="4">
    <source>
        <dbReference type="SAM" id="MobiDB-lite"/>
    </source>
</evidence>
<proteinExistence type="inferred from homology"/>
<feature type="compositionally biased region" description="Low complexity" evidence="4">
    <location>
        <begin position="154"/>
        <end position="167"/>
    </location>
</feature>
<evidence type="ECO:0000313" key="5">
    <source>
        <dbReference type="EMBL" id="KAG0312336.1"/>
    </source>
</evidence>
<dbReference type="Proteomes" id="UP000823405">
    <property type="component" value="Unassembled WGS sequence"/>
</dbReference>
<feature type="compositionally biased region" description="Low complexity" evidence="4">
    <location>
        <begin position="36"/>
        <end position="58"/>
    </location>
</feature>
<comment type="function">
    <text evidence="1">Required for respiratory activity and maintenance and expression of the mitochondrial genome.</text>
</comment>
<dbReference type="InterPro" id="IPR010487">
    <property type="entry name" value="NGRN/Rrg9"/>
</dbReference>
<evidence type="ECO:0000256" key="2">
    <source>
        <dbReference type="ARBA" id="ARBA00010895"/>
    </source>
</evidence>
<feature type="region of interest" description="Disordered" evidence="4">
    <location>
        <begin position="229"/>
        <end position="251"/>
    </location>
</feature>
<dbReference type="Pfam" id="PF06413">
    <property type="entry name" value="Neugrin"/>
    <property type="match status" value="1"/>
</dbReference>
<evidence type="ECO:0000256" key="3">
    <source>
        <dbReference type="ARBA" id="ARBA00013566"/>
    </source>
</evidence>
<dbReference type="PANTHER" id="PTHR13475:SF3">
    <property type="entry name" value="NEUGRIN"/>
    <property type="match status" value="1"/>
</dbReference>
<keyword evidence="6" id="KW-1185">Reference proteome</keyword>
<dbReference type="AlphaFoldDB" id="A0A9P6R459"/>
<comment type="similarity">
    <text evidence="2">Belongs to the RRG9 family.</text>
</comment>
<reference evidence="5" key="1">
    <citation type="journal article" date="2020" name="Fungal Divers.">
        <title>Resolving the Mortierellaceae phylogeny through synthesis of multi-gene phylogenetics and phylogenomics.</title>
        <authorList>
            <person name="Vandepol N."/>
            <person name="Liber J."/>
            <person name="Desiro A."/>
            <person name="Na H."/>
            <person name="Kennedy M."/>
            <person name="Barry K."/>
            <person name="Grigoriev I.V."/>
            <person name="Miller A.N."/>
            <person name="O'Donnell K."/>
            <person name="Stajich J.E."/>
            <person name="Bonito G."/>
        </authorList>
    </citation>
    <scope>NUCLEOTIDE SEQUENCE</scope>
    <source>
        <strain evidence="5">NVP60</strain>
    </source>
</reference>
<feature type="region of interest" description="Disordered" evidence="4">
    <location>
        <begin position="421"/>
        <end position="446"/>
    </location>
</feature>
<name>A0A9P6R459_9FUNG</name>
<evidence type="ECO:0000256" key="1">
    <source>
        <dbReference type="ARBA" id="ARBA00003548"/>
    </source>
</evidence>
<protein>
    <recommendedName>
        <fullName evidence="3">Required for respiratory growth protein 9, mitochondrial</fullName>
    </recommendedName>
</protein>
<dbReference type="EMBL" id="JAAAIN010000625">
    <property type="protein sequence ID" value="KAG0312336.1"/>
    <property type="molecule type" value="Genomic_DNA"/>
</dbReference>
<sequence>MTMKEVHQFRNVDFDNRIQADVRKLASSSPIPPAPMAHNGPGSYNNNGGSHSGNNVGGRRSKIDPDSAAAAASTVEGAGRYSVQATDPKVLEAPIVVPEDMSLMREQYIQAQIKAEPLVVDSTSTPSVQDAFKHPTTLQEAKKRWGLLVDPINTTTTTSSPGGTPKVTGGGVIVYPEGRPEIVELTRKMMENRILGGYTGQRQLQAKKQQHIDNGDTYDTPTTVMTKTGTTASQSPNPHLHRAPRDANSSTAMEVPLWRKHREAIKAKTGGQAWNPQRKLTRQAMEEVRYLRKQFPEEWTTAKLAEHFNVAGESIAKILRTHYQPTPERAAQQDEVRQRHRKENIIADVERIRAERQATWTARKAEQEAAWRQQKAERRAAQFAQKIEREGSGQRDSKGTTLTLEEYEQIKNDRHSAWLARQAERKRKNAESPSLSQIKLGAPTRK</sequence>
<evidence type="ECO:0000313" key="6">
    <source>
        <dbReference type="Proteomes" id="UP000823405"/>
    </source>
</evidence>
<dbReference type="GO" id="GO:0005634">
    <property type="term" value="C:nucleus"/>
    <property type="evidence" value="ECO:0007669"/>
    <property type="project" value="TreeGrafter"/>
</dbReference>
<comment type="caution">
    <text evidence="5">The sequence shown here is derived from an EMBL/GenBank/DDBJ whole genome shotgun (WGS) entry which is preliminary data.</text>
</comment>